<comment type="subcellular location">
    <subcellularLocation>
        <location evidence="2">Endoplasmic reticulum membrane</location>
        <topology evidence="2">Single-pass type II membrane protein</topology>
    </subcellularLocation>
    <subcellularLocation>
        <location evidence="1">Golgi apparatus membrane</location>
        <topology evidence="1">Single-pass type II membrane protein</topology>
    </subcellularLocation>
</comment>
<sequence length="521" mass="59313">MAKIAYILLCHANAEAIAQQATALVNAGDCVAIHFDGAAPQSEFQKLKSLLSDVPNVAFSKRVKCGWGEWSLVQATLNGLQTAIDHFPDLTHCFLISGDCSPIKSAAYVHQSLDAENTDHIEHHDFWNAGWIQTGIKEERLHYRHFLNERKYPNLFYHLIKAQQILGLKRDVPKGFEMKIGSQWFCLRRSTVDAVLAFVKKRTDVVRFFKTVWIPDECFFQTVVSYLVPQEEIKNSPPTFLMFSDYGKPVTFYSDHMDFLTRQDRFFARKASTNAGPFRTKLLDLYQSETMPKTVKDDGKNIFGHLVQAGRHGRRFSGRIWDRGNSIGKGRTVYVIVSFDRRLGRALSSMVSHMTTLSSCGYIFEEDDAEILDLGGLQSNVEKRSRHRRAFLRTVFDARNSDRLAICVTPSAKYVIDDIFHDACETRVLLVESDEDSEIRHELRKKLGEDATYSDFESDQIARAMKMEIAEKNDEIGSAGYHDFFHITRNAKSEKQVAVLAEFLEVSQKKATPLLAALKTK</sequence>
<dbReference type="InterPro" id="IPR043538">
    <property type="entry name" value="XYLT"/>
</dbReference>
<evidence type="ECO:0000256" key="12">
    <source>
        <dbReference type="ARBA" id="ARBA00023157"/>
    </source>
</evidence>
<organism evidence="16 17">
    <name type="scientific">Paramylibacter ulvae</name>
    <dbReference type="NCBI Taxonomy" id="1651968"/>
    <lineage>
        <taxon>Bacteria</taxon>
        <taxon>Pseudomonadati</taxon>
        <taxon>Pseudomonadota</taxon>
        <taxon>Alphaproteobacteria</taxon>
        <taxon>Rhodobacterales</taxon>
        <taxon>Paracoccaceae</taxon>
        <taxon>Paramylibacter</taxon>
    </lineage>
</organism>
<keyword evidence="10" id="KW-0333">Golgi apparatus</keyword>
<name>A0ABQ3D4U2_9RHOB</name>
<reference evidence="17" key="1">
    <citation type="journal article" date="2019" name="Int. J. Syst. Evol. Microbiol.">
        <title>The Global Catalogue of Microorganisms (GCM) 10K type strain sequencing project: providing services to taxonomists for standard genome sequencing and annotation.</title>
        <authorList>
            <consortium name="The Broad Institute Genomics Platform"/>
            <consortium name="The Broad Institute Genome Sequencing Center for Infectious Disease"/>
            <person name="Wu L."/>
            <person name="Ma J."/>
        </authorList>
    </citation>
    <scope>NUCLEOTIDE SEQUENCE [LARGE SCALE GENOMIC DNA]</scope>
    <source>
        <strain evidence="17">KCTC 32465</strain>
    </source>
</reference>
<keyword evidence="3" id="KW-0328">Glycosyltransferase</keyword>
<keyword evidence="9" id="KW-1133">Transmembrane helix</keyword>
<protein>
    <recommendedName>
        <fullName evidence="14">Peptide O-xylosyltransferase</fullName>
    </recommendedName>
</protein>
<keyword evidence="8" id="KW-0735">Signal-anchor</keyword>
<evidence type="ECO:0000256" key="7">
    <source>
        <dbReference type="ARBA" id="ARBA00022824"/>
    </source>
</evidence>
<proteinExistence type="predicted"/>
<dbReference type="InterPro" id="IPR045972">
    <property type="entry name" value="DUF5928"/>
</dbReference>
<keyword evidence="5" id="KW-0812">Transmembrane</keyword>
<accession>A0ABQ3D4U2</accession>
<evidence type="ECO:0000313" key="16">
    <source>
        <dbReference type="EMBL" id="GHA57623.1"/>
    </source>
</evidence>
<dbReference type="InterPro" id="IPR003406">
    <property type="entry name" value="Glyco_trans_14"/>
</dbReference>
<dbReference type="RefSeq" id="WP_189640983.1">
    <property type="nucleotide sequence ID" value="NZ_BMZF01000007.1"/>
</dbReference>
<keyword evidence="6" id="KW-0479">Metal-binding</keyword>
<evidence type="ECO:0000256" key="10">
    <source>
        <dbReference type="ARBA" id="ARBA00023034"/>
    </source>
</evidence>
<keyword evidence="7" id="KW-0256">Endoplasmic reticulum</keyword>
<evidence type="ECO:0000256" key="4">
    <source>
        <dbReference type="ARBA" id="ARBA00022679"/>
    </source>
</evidence>
<comment type="caution">
    <text evidence="16">The sequence shown here is derived from an EMBL/GenBank/DDBJ whole genome shotgun (WGS) entry which is preliminary data.</text>
</comment>
<evidence type="ECO:0000256" key="9">
    <source>
        <dbReference type="ARBA" id="ARBA00022989"/>
    </source>
</evidence>
<dbReference type="EMBL" id="BMZF01000007">
    <property type="protein sequence ID" value="GHA57623.1"/>
    <property type="molecule type" value="Genomic_DNA"/>
</dbReference>
<keyword evidence="11" id="KW-0472">Membrane</keyword>
<evidence type="ECO:0000259" key="15">
    <source>
        <dbReference type="Pfam" id="PF19350"/>
    </source>
</evidence>
<evidence type="ECO:0000256" key="14">
    <source>
        <dbReference type="ARBA" id="ARBA00042865"/>
    </source>
</evidence>
<feature type="domain" description="DUF5928" evidence="15">
    <location>
        <begin position="269"/>
        <end position="514"/>
    </location>
</feature>
<evidence type="ECO:0000256" key="13">
    <source>
        <dbReference type="ARBA" id="ARBA00023180"/>
    </source>
</evidence>
<evidence type="ECO:0000256" key="1">
    <source>
        <dbReference type="ARBA" id="ARBA00004323"/>
    </source>
</evidence>
<evidence type="ECO:0000256" key="8">
    <source>
        <dbReference type="ARBA" id="ARBA00022968"/>
    </source>
</evidence>
<evidence type="ECO:0000313" key="17">
    <source>
        <dbReference type="Proteomes" id="UP000634455"/>
    </source>
</evidence>
<keyword evidence="13" id="KW-0325">Glycoprotein</keyword>
<evidence type="ECO:0000256" key="11">
    <source>
        <dbReference type="ARBA" id="ARBA00023136"/>
    </source>
</evidence>
<dbReference type="GO" id="GO:0016740">
    <property type="term" value="F:transferase activity"/>
    <property type="evidence" value="ECO:0007669"/>
    <property type="project" value="UniProtKB-KW"/>
</dbReference>
<evidence type="ECO:0000256" key="5">
    <source>
        <dbReference type="ARBA" id="ARBA00022692"/>
    </source>
</evidence>
<dbReference type="Pfam" id="PF02485">
    <property type="entry name" value="Branch"/>
    <property type="match status" value="1"/>
</dbReference>
<gene>
    <name evidence="16" type="ORF">GCM10008927_24150</name>
</gene>
<dbReference type="Pfam" id="PF19350">
    <property type="entry name" value="DUF5928"/>
    <property type="match status" value="1"/>
</dbReference>
<evidence type="ECO:0000256" key="3">
    <source>
        <dbReference type="ARBA" id="ARBA00022676"/>
    </source>
</evidence>
<dbReference type="PANTHER" id="PTHR46025">
    <property type="entry name" value="XYLOSYLTRANSFERASE OXT"/>
    <property type="match status" value="1"/>
</dbReference>
<keyword evidence="4 16" id="KW-0808">Transferase</keyword>
<keyword evidence="12" id="KW-1015">Disulfide bond</keyword>
<evidence type="ECO:0000256" key="6">
    <source>
        <dbReference type="ARBA" id="ARBA00022723"/>
    </source>
</evidence>
<dbReference type="PANTHER" id="PTHR46025:SF3">
    <property type="entry name" value="XYLOSYLTRANSFERASE OXT"/>
    <property type="match status" value="1"/>
</dbReference>
<dbReference type="Proteomes" id="UP000634455">
    <property type="component" value="Unassembled WGS sequence"/>
</dbReference>
<evidence type="ECO:0000256" key="2">
    <source>
        <dbReference type="ARBA" id="ARBA00004648"/>
    </source>
</evidence>
<keyword evidence="17" id="KW-1185">Reference proteome</keyword>